<dbReference type="CDD" id="cd03062">
    <property type="entry name" value="TRX_Fd_Sucrase"/>
    <property type="match status" value="1"/>
</dbReference>
<dbReference type="InterPro" id="IPR009737">
    <property type="entry name" value="Aim32/Apd1-like"/>
</dbReference>
<gene>
    <name evidence="2" type="ORF">EDD32_1162</name>
</gene>
<dbReference type="EMBL" id="RKRA01000001">
    <property type="protein sequence ID" value="RPF26712.1"/>
    <property type="molecule type" value="Genomic_DNA"/>
</dbReference>
<dbReference type="Pfam" id="PF06999">
    <property type="entry name" value="Suc_Fer-like"/>
    <property type="match status" value="1"/>
</dbReference>
<evidence type="ECO:0008006" key="4">
    <source>
        <dbReference type="Google" id="ProtNLM"/>
    </source>
</evidence>
<dbReference type="AlphaFoldDB" id="A0A3N4ZLY9"/>
<dbReference type="OrthoDB" id="3399139at2"/>
<dbReference type="SUPFAM" id="SSF52833">
    <property type="entry name" value="Thioredoxin-like"/>
    <property type="match status" value="1"/>
</dbReference>
<dbReference type="PANTHER" id="PTHR31902">
    <property type="entry name" value="ACTIN PATCHES DISTAL PROTEIN 1"/>
    <property type="match status" value="1"/>
</dbReference>
<keyword evidence="3" id="KW-1185">Reference proteome</keyword>
<evidence type="ECO:0000313" key="3">
    <source>
        <dbReference type="Proteomes" id="UP000280726"/>
    </source>
</evidence>
<feature type="region of interest" description="Disordered" evidence="1">
    <location>
        <begin position="305"/>
        <end position="335"/>
    </location>
</feature>
<sequence>MAATPGSGVTPFPDSCSGLSLAAGETLAGTASTATGYLLLEHGGPWGAKVMRDAVFPGPGGDGLGGRLQAILTPLGVTPLLVRRCGARHGVPYPATVMLVALGAAGGHGAVRQVTHLGEVAGWDLAAALATLRAGTVPDGWEPLGTQYLVCTHARRDPCCGRLGRPLAAALTASVPDRTWEASHLGGHRLAANTLVVPDGVVYGRLTPADVPSLTEAHDGGRLLLGALRGRAALPPPHQAAEIGLRLAAGVDAAGALTFLGAEELGATGTPAPERTDVDDGAITTWVSRWEAVGRSWKVVVDVVPGTGGPRPASCGDEPVPPAARHEVTSVTAEY</sequence>
<reference evidence="2 3" key="1">
    <citation type="submission" date="2018-11" db="EMBL/GenBank/DDBJ databases">
        <title>Sequencing the genomes of 1000 actinobacteria strains.</title>
        <authorList>
            <person name="Klenk H.-P."/>
        </authorList>
    </citation>
    <scope>NUCLEOTIDE SEQUENCE [LARGE SCALE GENOMIC DNA]</scope>
    <source>
        <strain evidence="2 3">DSM 14418</strain>
    </source>
</reference>
<organism evidence="2 3">
    <name type="scientific">Georgenia muralis</name>
    <dbReference type="NCBI Taxonomy" id="154117"/>
    <lineage>
        <taxon>Bacteria</taxon>
        <taxon>Bacillati</taxon>
        <taxon>Actinomycetota</taxon>
        <taxon>Actinomycetes</taxon>
        <taxon>Micrococcales</taxon>
        <taxon>Bogoriellaceae</taxon>
        <taxon>Georgenia</taxon>
    </lineage>
</organism>
<comment type="caution">
    <text evidence="2">The sequence shown here is derived from an EMBL/GenBank/DDBJ whole genome shotgun (WGS) entry which is preliminary data.</text>
</comment>
<dbReference type="Proteomes" id="UP000280726">
    <property type="component" value="Unassembled WGS sequence"/>
</dbReference>
<dbReference type="PANTHER" id="PTHR31902:SF22">
    <property type="entry name" value="SLL1203 PROTEIN"/>
    <property type="match status" value="1"/>
</dbReference>
<dbReference type="InterPro" id="IPR036249">
    <property type="entry name" value="Thioredoxin-like_sf"/>
</dbReference>
<evidence type="ECO:0000256" key="1">
    <source>
        <dbReference type="SAM" id="MobiDB-lite"/>
    </source>
</evidence>
<protein>
    <recommendedName>
        <fullName evidence="4">Sucrase/ferredoxin-like protein</fullName>
    </recommendedName>
</protein>
<accession>A0A3N4ZLY9</accession>
<evidence type="ECO:0000313" key="2">
    <source>
        <dbReference type="EMBL" id="RPF26712.1"/>
    </source>
</evidence>
<dbReference type="Gene3D" id="3.40.30.10">
    <property type="entry name" value="Glutaredoxin"/>
    <property type="match status" value="1"/>
</dbReference>
<dbReference type="RefSeq" id="WP_123915686.1">
    <property type="nucleotide sequence ID" value="NZ_RKRA01000001.1"/>
</dbReference>
<proteinExistence type="predicted"/>
<name>A0A3N4ZLY9_9MICO</name>